<evidence type="ECO:0000259" key="9">
    <source>
        <dbReference type="Pfam" id="PF08581"/>
    </source>
</evidence>
<dbReference type="InterPro" id="IPR001680">
    <property type="entry name" value="WD40_rpt"/>
</dbReference>
<keyword evidence="2 6" id="KW-0853">WD repeat</keyword>
<feature type="compositionally biased region" description="Polar residues" evidence="8">
    <location>
        <begin position="97"/>
        <end position="107"/>
    </location>
</feature>
<evidence type="ECO:0000256" key="8">
    <source>
        <dbReference type="SAM" id="MobiDB-lite"/>
    </source>
</evidence>
<dbReference type="GeneID" id="63783140"/>
<keyword evidence="3" id="KW-0677">Repeat</keyword>
<dbReference type="Gene3D" id="1.20.5.340">
    <property type="match status" value="1"/>
</dbReference>
<evidence type="ECO:0000256" key="3">
    <source>
        <dbReference type="ARBA" id="ARBA00022737"/>
    </source>
</evidence>
<feature type="compositionally biased region" description="Low complexity" evidence="8">
    <location>
        <begin position="232"/>
        <end position="254"/>
    </location>
</feature>
<dbReference type="InterPro" id="IPR019775">
    <property type="entry name" value="WD40_repeat_CS"/>
</dbReference>
<feature type="repeat" description="WD" evidence="6">
    <location>
        <begin position="348"/>
        <end position="382"/>
    </location>
</feature>
<dbReference type="PANTHER" id="PTHR19848:SF8">
    <property type="entry name" value="F-BOX AND WD REPEAT DOMAIN CONTAINING 7"/>
    <property type="match status" value="1"/>
</dbReference>
<dbReference type="PRINTS" id="PR00320">
    <property type="entry name" value="GPROTEINBRPT"/>
</dbReference>
<organism evidence="10 11">
    <name type="scientific">Protomyces lactucae-debilis</name>
    <dbReference type="NCBI Taxonomy" id="2754530"/>
    <lineage>
        <taxon>Eukaryota</taxon>
        <taxon>Fungi</taxon>
        <taxon>Dikarya</taxon>
        <taxon>Ascomycota</taxon>
        <taxon>Taphrinomycotina</taxon>
        <taxon>Taphrinomycetes</taxon>
        <taxon>Taphrinales</taxon>
        <taxon>Protomycetaceae</taxon>
        <taxon>Protomyces</taxon>
    </lineage>
</organism>
<dbReference type="InterPro" id="IPR015943">
    <property type="entry name" value="WD40/YVTN_repeat-like_dom_sf"/>
</dbReference>
<reference evidence="10 11" key="1">
    <citation type="submission" date="2016-07" db="EMBL/GenBank/DDBJ databases">
        <title>Pervasive Adenine N6-methylation of Active Genes in Fungi.</title>
        <authorList>
            <consortium name="DOE Joint Genome Institute"/>
            <person name="Mondo S.J."/>
            <person name="Dannebaum R.O."/>
            <person name="Kuo R.C."/>
            <person name="Labutti K."/>
            <person name="Haridas S."/>
            <person name="Kuo A."/>
            <person name="Salamov A."/>
            <person name="Ahrendt S.R."/>
            <person name="Lipzen A."/>
            <person name="Sullivan W."/>
            <person name="Andreopoulos W.B."/>
            <person name="Clum A."/>
            <person name="Lindquist E."/>
            <person name="Daum C."/>
            <person name="Ramamoorthy G.K."/>
            <person name="Gryganskyi A."/>
            <person name="Culley D."/>
            <person name="Magnuson J.K."/>
            <person name="James T.Y."/>
            <person name="O'Malley M.A."/>
            <person name="Stajich J.E."/>
            <person name="Spatafora J.W."/>
            <person name="Visel A."/>
            <person name="Grigoriev I.V."/>
        </authorList>
    </citation>
    <scope>NUCLEOTIDE SEQUENCE [LARGE SCALE GENOMIC DNA]</scope>
    <source>
        <strain evidence="10 11">12-1054</strain>
    </source>
</reference>
<feature type="compositionally biased region" description="Low complexity" evidence="8">
    <location>
        <begin position="187"/>
        <end position="199"/>
    </location>
</feature>
<evidence type="ECO:0000256" key="7">
    <source>
        <dbReference type="SAM" id="Coils"/>
    </source>
</evidence>
<dbReference type="Pfam" id="PF08581">
    <property type="entry name" value="Tup_N"/>
    <property type="match status" value="1"/>
</dbReference>
<dbReference type="InterPro" id="IPR036322">
    <property type="entry name" value="WD40_repeat_dom_sf"/>
</dbReference>
<feature type="region of interest" description="Disordered" evidence="8">
    <location>
        <begin position="91"/>
        <end position="112"/>
    </location>
</feature>
<keyword evidence="1" id="KW-0678">Repressor</keyword>
<dbReference type="OrthoDB" id="17410at2759"/>
<dbReference type="PANTHER" id="PTHR19848">
    <property type="entry name" value="WD40 REPEAT PROTEIN"/>
    <property type="match status" value="1"/>
</dbReference>
<evidence type="ECO:0000256" key="4">
    <source>
        <dbReference type="ARBA" id="ARBA00023015"/>
    </source>
</evidence>
<proteinExistence type="predicted"/>
<feature type="region of interest" description="Disordered" evidence="8">
    <location>
        <begin position="135"/>
        <end position="256"/>
    </location>
</feature>
<evidence type="ECO:0000313" key="11">
    <source>
        <dbReference type="Proteomes" id="UP000193685"/>
    </source>
</evidence>
<keyword evidence="4" id="KW-0805">Transcription regulation</keyword>
<dbReference type="PROSITE" id="PS50294">
    <property type="entry name" value="WD_REPEATS_REGION"/>
    <property type="match status" value="6"/>
</dbReference>
<dbReference type="PROSITE" id="PS50082">
    <property type="entry name" value="WD_REPEATS_2"/>
    <property type="match status" value="6"/>
</dbReference>
<gene>
    <name evidence="10" type="ORF">BCR37DRAFT_239538</name>
</gene>
<dbReference type="Pfam" id="PF00400">
    <property type="entry name" value="WD40"/>
    <property type="match status" value="7"/>
</dbReference>
<name>A0A1Y2FN84_PROLT</name>
<dbReference type="SMART" id="SM00320">
    <property type="entry name" value="WD40"/>
    <property type="match status" value="7"/>
</dbReference>
<dbReference type="RefSeq" id="XP_040726952.1">
    <property type="nucleotide sequence ID" value="XM_040866541.1"/>
</dbReference>
<evidence type="ECO:0000256" key="1">
    <source>
        <dbReference type="ARBA" id="ARBA00022491"/>
    </source>
</evidence>
<evidence type="ECO:0000256" key="2">
    <source>
        <dbReference type="ARBA" id="ARBA00022574"/>
    </source>
</evidence>
<feature type="domain" description="Transcriptional repressor Tup1 N-terminal" evidence="9">
    <location>
        <begin position="14"/>
        <end position="89"/>
    </location>
</feature>
<dbReference type="Gene3D" id="2.130.10.10">
    <property type="entry name" value="YVTN repeat-like/Quinoprotein amine dehydrogenase"/>
    <property type="match status" value="1"/>
</dbReference>
<dbReference type="InterPro" id="IPR020472">
    <property type="entry name" value="WD40_PAC1"/>
</dbReference>
<dbReference type="SUPFAM" id="SSF50978">
    <property type="entry name" value="WD40 repeat-like"/>
    <property type="match status" value="1"/>
</dbReference>
<evidence type="ECO:0000256" key="6">
    <source>
        <dbReference type="PROSITE-ProRule" id="PRU00221"/>
    </source>
</evidence>
<accession>A0A1Y2FN84</accession>
<feature type="compositionally biased region" description="Low complexity" evidence="8">
    <location>
        <begin position="140"/>
        <end position="163"/>
    </location>
</feature>
<keyword evidence="7" id="KW-0175">Coiled coil</keyword>
<feature type="repeat" description="WD" evidence="6">
    <location>
        <begin position="466"/>
        <end position="507"/>
    </location>
</feature>
<feature type="repeat" description="WD" evidence="6">
    <location>
        <begin position="383"/>
        <end position="424"/>
    </location>
</feature>
<evidence type="ECO:0000256" key="5">
    <source>
        <dbReference type="ARBA" id="ARBA00023163"/>
    </source>
</evidence>
<keyword evidence="11" id="KW-1185">Reference proteome</keyword>
<dbReference type="Proteomes" id="UP000193685">
    <property type="component" value="Unassembled WGS sequence"/>
</dbReference>
<dbReference type="CDD" id="cd00200">
    <property type="entry name" value="WD40"/>
    <property type="match status" value="1"/>
</dbReference>
<evidence type="ECO:0000313" key="10">
    <source>
        <dbReference type="EMBL" id="ORY85470.1"/>
    </source>
</evidence>
<dbReference type="EMBL" id="MCFI01000004">
    <property type="protein sequence ID" value="ORY85470.1"/>
    <property type="molecule type" value="Genomic_DNA"/>
</dbReference>
<dbReference type="OMA" id="LTPDANW"/>
<sequence>MNAYHARNPNMGGRLAELLDAVKAEFENVTQEASAYKNYKDDYEHKIASQIQEMQSMRQNVYELQMAHEKMKQVYEEEITRLRRELDAKPGAATHPTAGQGSFSFPANDSAPRPKLGAASNIFGGIIAGKGGQALPAHTAEQQGGRAGAPPAQQQQAGYANGGMHANGGGSMDQKHKLGGYPEPSRQGAPPSIQQQQQFGYGGPPPPPQQQQPQPAHPQQQAPLVATPAGETAIAQQQAPVPATTTPAPEPARQSFTELDIDSVPREMKKEGSDWFAVFNPNVARTLDVNLVHTLDHNSVVCCARFSADGKFLATGCNRAANIFDVKTGQKVTVLEDTDASTDGDLYIRSVAFSPDGTQLATGAEDKVIRVWDIATKKVRHVFTGHEQDIYSLDFSKNGRFVASGSGDRTARVWDLEGGQQVLTLSIEDGVTTVAISPDGNYIAAGSLDKVVRVWDAKTGYLVERLEGHKDSVYSVAFSPNGKDLYSGSLDKTVKLWELSAPRGIPASSTPKGGVCRMDFAGHKDFVLSVAPSPDGQWLISGSKDRSVHFWDPRSAQVQLLLQGHKNSVISVSASPQGHLFATGSGDCKARIWSYETLQ</sequence>
<feature type="repeat" description="WD" evidence="6">
    <location>
        <begin position="562"/>
        <end position="599"/>
    </location>
</feature>
<dbReference type="FunFam" id="2.130.10.10:FF:000111">
    <property type="entry name" value="Transcriptional repressor rco-1"/>
    <property type="match status" value="1"/>
</dbReference>
<dbReference type="STRING" id="56484.A0A1Y2FN84"/>
<feature type="coiled-coil region" evidence="7">
    <location>
        <begin position="40"/>
        <end position="85"/>
    </location>
</feature>
<dbReference type="AlphaFoldDB" id="A0A1Y2FN84"/>
<protein>
    <submittedName>
        <fullName evidence="10">WD40-repeat-containing domain protein</fullName>
    </submittedName>
</protein>
<keyword evidence="5" id="KW-0804">Transcription</keyword>
<dbReference type="PROSITE" id="PS00678">
    <property type="entry name" value="WD_REPEATS_1"/>
    <property type="match status" value="4"/>
</dbReference>
<feature type="compositionally biased region" description="Low complexity" evidence="8">
    <location>
        <begin position="211"/>
        <end position="223"/>
    </location>
</feature>
<feature type="repeat" description="WD" evidence="6">
    <location>
        <begin position="424"/>
        <end position="465"/>
    </location>
</feature>
<comment type="caution">
    <text evidence="10">The sequence shown here is derived from an EMBL/GenBank/DDBJ whole genome shotgun (WGS) entry which is preliminary data.</text>
</comment>
<dbReference type="InterPro" id="IPR013890">
    <property type="entry name" value="Tscrpt_rep_Tup1_N"/>
</dbReference>
<feature type="repeat" description="WD" evidence="6">
    <location>
        <begin position="520"/>
        <end position="561"/>
    </location>
</feature>